<accession>A0AAV7KS18</accession>
<dbReference type="AlphaFoldDB" id="A0AAV7KS18"/>
<reference evidence="3" key="1">
    <citation type="journal article" date="2022" name="bioRxiv">
        <title>Sequencing and chromosome-scale assembly of the giantPleurodeles waltlgenome.</title>
        <authorList>
            <person name="Brown T."/>
            <person name="Elewa A."/>
            <person name="Iarovenko S."/>
            <person name="Subramanian E."/>
            <person name="Araus A.J."/>
            <person name="Petzold A."/>
            <person name="Susuki M."/>
            <person name="Suzuki K.-i.T."/>
            <person name="Hayashi T."/>
            <person name="Toyoda A."/>
            <person name="Oliveira C."/>
            <person name="Osipova E."/>
            <person name="Leigh N.D."/>
            <person name="Simon A."/>
            <person name="Yun M.H."/>
        </authorList>
    </citation>
    <scope>NUCLEOTIDE SEQUENCE</scope>
    <source>
        <strain evidence="3">20211129_DDA</strain>
        <tissue evidence="3">Liver</tissue>
    </source>
</reference>
<protein>
    <recommendedName>
        <fullName evidence="2">Tf2-1-like SH3-like domain-containing protein</fullName>
    </recommendedName>
</protein>
<dbReference type="Pfam" id="PF24626">
    <property type="entry name" value="SH3_Tf2-1"/>
    <property type="match status" value="1"/>
</dbReference>
<gene>
    <name evidence="3" type="ORF">NDU88_001167</name>
</gene>
<feature type="region of interest" description="Disordered" evidence="1">
    <location>
        <begin position="1"/>
        <end position="66"/>
    </location>
</feature>
<evidence type="ECO:0000256" key="1">
    <source>
        <dbReference type="SAM" id="MobiDB-lite"/>
    </source>
</evidence>
<feature type="compositionally biased region" description="Basic and acidic residues" evidence="1">
    <location>
        <begin position="23"/>
        <end position="33"/>
    </location>
</feature>
<proteinExistence type="predicted"/>
<evidence type="ECO:0000313" key="4">
    <source>
        <dbReference type="Proteomes" id="UP001066276"/>
    </source>
</evidence>
<feature type="non-terminal residue" evidence="3">
    <location>
        <position position="235"/>
    </location>
</feature>
<evidence type="ECO:0000259" key="2">
    <source>
        <dbReference type="Pfam" id="PF24626"/>
    </source>
</evidence>
<keyword evidence="4" id="KW-1185">Reference proteome</keyword>
<organism evidence="3 4">
    <name type="scientific">Pleurodeles waltl</name>
    <name type="common">Iberian ribbed newt</name>
    <dbReference type="NCBI Taxonomy" id="8319"/>
    <lineage>
        <taxon>Eukaryota</taxon>
        <taxon>Metazoa</taxon>
        <taxon>Chordata</taxon>
        <taxon>Craniata</taxon>
        <taxon>Vertebrata</taxon>
        <taxon>Euteleostomi</taxon>
        <taxon>Amphibia</taxon>
        <taxon>Batrachia</taxon>
        <taxon>Caudata</taxon>
        <taxon>Salamandroidea</taxon>
        <taxon>Salamandridae</taxon>
        <taxon>Pleurodelinae</taxon>
        <taxon>Pleurodeles</taxon>
    </lineage>
</organism>
<dbReference type="Proteomes" id="UP001066276">
    <property type="component" value="Chromosome 12"/>
</dbReference>
<comment type="caution">
    <text evidence="3">The sequence shown here is derived from an EMBL/GenBank/DDBJ whole genome shotgun (WGS) entry which is preliminary data.</text>
</comment>
<name>A0AAV7KS18_PLEWA</name>
<evidence type="ECO:0000313" key="3">
    <source>
        <dbReference type="EMBL" id="KAJ1080980.1"/>
    </source>
</evidence>
<feature type="compositionally biased region" description="Low complexity" evidence="1">
    <location>
        <begin position="35"/>
        <end position="49"/>
    </location>
</feature>
<sequence>AWTSGEGASGVGERSSVDGELEEQQRSEQETGRAVEQVESSPEESQVVSAAQEVPGELPSHASGEAWPFQQPRTLLEMLAEHWEESEGEVKDILTYTKELREDLHTLWEEAHTALRDAQSKQKKYYDADSTPRTLKVGDKELGLLPTCESKLLARWQGPYEVIAQINPTTYKLEIPPGTGREQIYHINLLKKWYEATNEHPIMYITKEAEQDIPIHPMPMVLCLRPPTSVEYFSL</sequence>
<feature type="domain" description="Tf2-1-like SH3-like" evidence="2">
    <location>
        <begin position="147"/>
        <end position="193"/>
    </location>
</feature>
<dbReference type="EMBL" id="JANPWB010000016">
    <property type="protein sequence ID" value="KAJ1080980.1"/>
    <property type="molecule type" value="Genomic_DNA"/>
</dbReference>
<feature type="non-terminal residue" evidence="3">
    <location>
        <position position="1"/>
    </location>
</feature>
<dbReference type="InterPro" id="IPR056924">
    <property type="entry name" value="SH3_Tf2-1"/>
</dbReference>